<organism evidence="1 2">
    <name type="scientific">Gymnopilus dilepis</name>
    <dbReference type="NCBI Taxonomy" id="231916"/>
    <lineage>
        <taxon>Eukaryota</taxon>
        <taxon>Fungi</taxon>
        <taxon>Dikarya</taxon>
        <taxon>Basidiomycota</taxon>
        <taxon>Agaricomycotina</taxon>
        <taxon>Agaricomycetes</taxon>
        <taxon>Agaricomycetidae</taxon>
        <taxon>Agaricales</taxon>
        <taxon>Agaricineae</taxon>
        <taxon>Hymenogastraceae</taxon>
        <taxon>Gymnopilus</taxon>
    </lineage>
</organism>
<evidence type="ECO:0008006" key="3">
    <source>
        <dbReference type="Google" id="ProtNLM"/>
    </source>
</evidence>
<accession>A0A409Y3M8</accession>
<keyword evidence="2" id="KW-1185">Reference proteome</keyword>
<dbReference type="InParanoid" id="A0A409Y3M8"/>
<evidence type="ECO:0000313" key="1">
    <source>
        <dbReference type="EMBL" id="PPQ97600.1"/>
    </source>
</evidence>
<dbReference type="AlphaFoldDB" id="A0A409Y3M8"/>
<comment type="caution">
    <text evidence="1">The sequence shown here is derived from an EMBL/GenBank/DDBJ whole genome shotgun (WGS) entry which is preliminary data.</text>
</comment>
<proteinExistence type="predicted"/>
<gene>
    <name evidence="1" type="ORF">CVT26_002399</name>
</gene>
<sequence>MEPSSFESFLLRSSSAVLCRILQQADVLSLVSLSRTSKTLHAIYRWFAEKAWDPNWRYRQYFAHVHAFRRLLRRCDALVSGSFALQYFERKRYINSDMDIYLRTGGVIEMCDWLKKEGYRCTDRGAAYGQASRTQHVIRAVTSRGPEHGPLLGVYSFQRMVATIEGHVEVMKIQLIVVDTSPIEHILFEFHSSERPWRGIRTLADSIVLVLTAAVMNFLSADEAISIFPMTTFEDRTSFVSHLRSTAERHCAWKRKYRKRGFDIVADQKSRSVSRLVLGCRTVGDRHCWRIKFRDTVLPDGGRGYYNNPSIRIPFEVWSADMGIVSEGCSIKIADTYVWR</sequence>
<name>A0A409Y3M8_9AGAR</name>
<dbReference type="OrthoDB" id="3041043at2759"/>
<dbReference type="Proteomes" id="UP000284706">
    <property type="component" value="Unassembled WGS sequence"/>
</dbReference>
<protein>
    <recommendedName>
        <fullName evidence="3">F-box domain-containing protein</fullName>
    </recommendedName>
</protein>
<dbReference type="EMBL" id="NHYE01001222">
    <property type="protein sequence ID" value="PPQ97600.1"/>
    <property type="molecule type" value="Genomic_DNA"/>
</dbReference>
<reference evidence="1 2" key="1">
    <citation type="journal article" date="2018" name="Evol. Lett.">
        <title>Horizontal gene cluster transfer increased hallucinogenic mushroom diversity.</title>
        <authorList>
            <person name="Reynolds H.T."/>
            <person name="Vijayakumar V."/>
            <person name="Gluck-Thaler E."/>
            <person name="Korotkin H.B."/>
            <person name="Matheny P.B."/>
            <person name="Slot J.C."/>
        </authorList>
    </citation>
    <scope>NUCLEOTIDE SEQUENCE [LARGE SCALE GENOMIC DNA]</scope>
    <source>
        <strain evidence="1 2">SRW20</strain>
    </source>
</reference>
<evidence type="ECO:0000313" key="2">
    <source>
        <dbReference type="Proteomes" id="UP000284706"/>
    </source>
</evidence>